<gene>
    <name evidence="1" type="ORF">ECRASSUSDP1_LOCUS28738</name>
</gene>
<evidence type="ECO:0000313" key="2">
    <source>
        <dbReference type="Proteomes" id="UP001295684"/>
    </source>
</evidence>
<protein>
    <submittedName>
        <fullName evidence="1">Uncharacterized protein</fullName>
    </submittedName>
</protein>
<organism evidence="1 2">
    <name type="scientific">Euplotes crassus</name>
    <dbReference type="NCBI Taxonomy" id="5936"/>
    <lineage>
        <taxon>Eukaryota</taxon>
        <taxon>Sar</taxon>
        <taxon>Alveolata</taxon>
        <taxon>Ciliophora</taxon>
        <taxon>Intramacronucleata</taxon>
        <taxon>Spirotrichea</taxon>
        <taxon>Hypotrichia</taxon>
        <taxon>Euplotida</taxon>
        <taxon>Euplotidae</taxon>
        <taxon>Moneuplotes</taxon>
    </lineage>
</organism>
<keyword evidence="2" id="KW-1185">Reference proteome</keyword>
<dbReference type="Proteomes" id="UP001295684">
    <property type="component" value="Unassembled WGS sequence"/>
</dbReference>
<sequence>MEPRASCQKEYTKRDLMLCRRNRAIVSNPTCTFCSVLNQYDAILRELFSEECSDFRIGSFSQIFIKSSLMLVYLLKCIRKILYIL</sequence>
<dbReference type="EMBL" id="CAMPGE010029631">
    <property type="protein sequence ID" value="CAI2387110.1"/>
    <property type="molecule type" value="Genomic_DNA"/>
</dbReference>
<accession>A0AAD2DBX4</accession>
<reference evidence="1" key="1">
    <citation type="submission" date="2023-07" db="EMBL/GenBank/DDBJ databases">
        <authorList>
            <consortium name="AG Swart"/>
            <person name="Singh M."/>
            <person name="Singh A."/>
            <person name="Seah K."/>
            <person name="Emmerich C."/>
        </authorList>
    </citation>
    <scope>NUCLEOTIDE SEQUENCE</scope>
    <source>
        <strain evidence="1">DP1</strain>
    </source>
</reference>
<name>A0AAD2DBX4_EUPCR</name>
<dbReference type="AlphaFoldDB" id="A0AAD2DBX4"/>
<evidence type="ECO:0000313" key="1">
    <source>
        <dbReference type="EMBL" id="CAI2387110.1"/>
    </source>
</evidence>
<comment type="caution">
    <text evidence="1">The sequence shown here is derived from an EMBL/GenBank/DDBJ whole genome shotgun (WGS) entry which is preliminary data.</text>
</comment>
<proteinExistence type="predicted"/>